<keyword evidence="2" id="KW-1185">Reference proteome</keyword>
<accession>A0A2P5CEU5</accession>
<evidence type="ECO:0000313" key="1">
    <source>
        <dbReference type="EMBL" id="PON59547.1"/>
    </source>
</evidence>
<dbReference type="AlphaFoldDB" id="A0A2P5CEU5"/>
<dbReference type="EMBL" id="JXTB01000139">
    <property type="protein sequence ID" value="PON59547.1"/>
    <property type="molecule type" value="Genomic_DNA"/>
</dbReference>
<protein>
    <submittedName>
        <fullName evidence="1">Uncharacterized protein</fullName>
    </submittedName>
</protein>
<organism evidence="1 2">
    <name type="scientific">Parasponia andersonii</name>
    <name type="common">Sponia andersonii</name>
    <dbReference type="NCBI Taxonomy" id="3476"/>
    <lineage>
        <taxon>Eukaryota</taxon>
        <taxon>Viridiplantae</taxon>
        <taxon>Streptophyta</taxon>
        <taxon>Embryophyta</taxon>
        <taxon>Tracheophyta</taxon>
        <taxon>Spermatophyta</taxon>
        <taxon>Magnoliopsida</taxon>
        <taxon>eudicotyledons</taxon>
        <taxon>Gunneridae</taxon>
        <taxon>Pentapetalae</taxon>
        <taxon>rosids</taxon>
        <taxon>fabids</taxon>
        <taxon>Rosales</taxon>
        <taxon>Cannabaceae</taxon>
        <taxon>Parasponia</taxon>
    </lineage>
</organism>
<gene>
    <name evidence="1" type="ORF">PanWU01x14_159050</name>
</gene>
<dbReference type="Proteomes" id="UP000237105">
    <property type="component" value="Unassembled WGS sequence"/>
</dbReference>
<proteinExistence type="predicted"/>
<comment type="caution">
    <text evidence="1">The sequence shown here is derived from an EMBL/GenBank/DDBJ whole genome shotgun (WGS) entry which is preliminary data.</text>
</comment>
<name>A0A2P5CEU5_PARAD</name>
<reference evidence="2" key="1">
    <citation type="submission" date="2016-06" db="EMBL/GenBank/DDBJ databases">
        <title>Parallel loss of symbiosis genes in relatives of nitrogen-fixing non-legume Parasponia.</title>
        <authorList>
            <person name="Van Velzen R."/>
            <person name="Holmer R."/>
            <person name="Bu F."/>
            <person name="Rutten L."/>
            <person name="Van Zeijl A."/>
            <person name="Liu W."/>
            <person name="Santuari L."/>
            <person name="Cao Q."/>
            <person name="Sharma T."/>
            <person name="Shen D."/>
            <person name="Roswanjaya Y."/>
            <person name="Wardhani T."/>
            <person name="Kalhor M.S."/>
            <person name="Jansen J."/>
            <person name="Van den Hoogen J."/>
            <person name="Gungor B."/>
            <person name="Hartog M."/>
            <person name="Hontelez J."/>
            <person name="Verver J."/>
            <person name="Yang W.-C."/>
            <person name="Schijlen E."/>
            <person name="Repin R."/>
            <person name="Schilthuizen M."/>
            <person name="Schranz E."/>
            <person name="Heidstra R."/>
            <person name="Miyata K."/>
            <person name="Fedorova E."/>
            <person name="Kohlen W."/>
            <person name="Bisseling T."/>
            <person name="Smit S."/>
            <person name="Geurts R."/>
        </authorList>
    </citation>
    <scope>NUCLEOTIDE SEQUENCE [LARGE SCALE GENOMIC DNA]</scope>
    <source>
        <strain evidence="2">cv. WU1-14</strain>
    </source>
</reference>
<sequence length="63" mass="7328">MCFSLGSNSTNWITMLMTTSTFEKVVYNADESNLRQENRNKLHRHIQHGNPSKYVLLVIITMN</sequence>
<evidence type="ECO:0000313" key="2">
    <source>
        <dbReference type="Proteomes" id="UP000237105"/>
    </source>
</evidence>